<dbReference type="EMBL" id="KL367498">
    <property type="protein sequence ID" value="KFD69177.1"/>
    <property type="molecule type" value="Genomic_DNA"/>
</dbReference>
<reference evidence="2" key="1">
    <citation type="journal article" date="2014" name="Nat. Genet.">
        <title>Genome and transcriptome of the porcine whipworm Trichuris suis.</title>
        <authorList>
            <person name="Jex A.R."/>
            <person name="Nejsum P."/>
            <person name="Schwarz E.M."/>
            <person name="Hu L."/>
            <person name="Young N.D."/>
            <person name="Hall R.S."/>
            <person name="Korhonen P.K."/>
            <person name="Liao S."/>
            <person name="Thamsborg S."/>
            <person name="Xia J."/>
            <person name="Xu P."/>
            <person name="Wang S."/>
            <person name="Scheerlinck J.P."/>
            <person name="Hofmann A."/>
            <person name="Sternberg P.W."/>
            <person name="Wang J."/>
            <person name="Gasser R.B."/>
        </authorList>
    </citation>
    <scope>NUCLEOTIDE SEQUENCE [LARGE SCALE GENOMIC DNA]</scope>
    <source>
        <strain evidence="2">DCEP-RM93F</strain>
    </source>
</reference>
<feature type="non-terminal residue" evidence="2">
    <location>
        <position position="117"/>
    </location>
</feature>
<sequence>MRAGFNRVSSGKGMQFSSSISTDGILPSLTAPVEFSSSIGEVPECIGKFSDVSDSLTFELDDDSDCTASSINEHSLRSASPTLRSSKLLIAGLSVLTHNRDKTSGPWSSGNEHCNIK</sequence>
<evidence type="ECO:0000313" key="2">
    <source>
        <dbReference type="EMBL" id="KFD69177.1"/>
    </source>
</evidence>
<name>A0A085NI81_9BILA</name>
<proteinExistence type="predicted"/>
<dbReference type="Proteomes" id="UP000030758">
    <property type="component" value="Unassembled WGS sequence"/>
</dbReference>
<accession>A0A085NI81</accession>
<gene>
    <name evidence="2" type="ORF">M514_18754</name>
</gene>
<dbReference type="AlphaFoldDB" id="A0A085NI81"/>
<organism evidence="2">
    <name type="scientific">Trichuris suis</name>
    <name type="common">pig whipworm</name>
    <dbReference type="NCBI Taxonomy" id="68888"/>
    <lineage>
        <taxon>Eukaryota</taxon>
        <taxon>Metazoa</taxon>
        <taxon>Ecdysozoa</taxon>
        <taxon>Nematoda</taxon>
        <taxon>Enoplea</taxon>
        <taxon>Dorylaimia</taxon>
        <taxon>Trichinellida</taxon>
        <taxon>Trichuridae</taxon>
        <taxon>Trichuris</taxon>
    </lineage>
</organism>
<protein>
    <submittedName>
        <fullName evidence="2">Uncharacterized protein</fullName>
    </submittedName>
</protein>
<evidence type="ECO:0000256" key="1">
    <source>
        <dbReference type="SAM" id="MobiDB-lite"/>
    </source>
</evidence>
<feature type="region of interest" description="Disordered" evidence="1">
    <location>
        <begin position="1"/>
        <end position="23"/>
    </location>
</feature>